<dbReference type="Gene3D" id="3.30.420.10">
    <property type="entry name" value="Ribonuclease H-like superfamily/Ribonuclease H"/>
    <property type="match status" value="1"/>
</dbReference>
<dbReference type="PANTHER" id="PTHR46585:SF1">
    <property type="entry name" value="CHROMO DOMAIN-CONTAINING PROTEIN"/>
    <property type="match status" value="1"/>
</dbReference>
<name>A0A6S7JA45_PARCT</name>
<accession>A0A6S7JA45</accession>
<dbReference type="OrthoDB" id="4369127at2759"/>
<dbReference type="AlphaFoldDB" id="A0A6S7JA45"/>
<comment type="caution">
    <text evidence="1">The sequence shown here is derived from an EMBL/GenBank/DDBJ whole genome shotgun (WGS) entry which is preliminary data.</text>
</comment>
<dbReference type="GO" id="GO:0003676">
    <property type="term" value="F:nucleic acid binding"/>
    <property type="evidence" value="ECO:0007669"/>
    <property type="project" value="InterPro"/>
</dbReference>
<keyword evidence="2" id="KW-1185">Reference proteome</keyword>
<dbReference type="EMBL" id="CACRXK020013869">
    <property type="protein sequence ID" value="CAB4025870.1"/>
    <property type="molecule type" value="Genomic_DNA"/>
</dbReference>
<proteinExistence type="predicted"/>
<protein>
    <submittedName>
        <fullName evidence="1">Uncharacterized protein</fullName>
    </submittedName>
</protein>
<reference evidence="1" key="1">
    <citation type="submission" date="2020-04" db="EMBL/GenBank/DDBJ databases">
        <authorList>
            <person name="Alioto T."/>
            <person name="Alioto T."/>
            <person name="Gomez Garrido J."/>
        </authorList>
    </citation>
    <scope>NUCLEOTIDE SEQUENCE</scope>
    <source>
        <strain evidence="1">A484AB</strain>
    </source>
</reference>
<evidence type="ECO:0000313" key="1">
    <source>
        <dbReference type="EMBL" id="CAB4025870.1"/>
    </source>
</evidence>
<sequence length="419" mass="48509">MAQQQLGKKSVEIYSRRFALEQRVLAQYADKSIKIVWFERGSSGGKCFLAKAQPTTNIGKALYKSAVQLSPDDMLRVCECLDKANRTGTNYFQISESTDWKGDLLRLVLKDSEYQGLLLCYHKAVGEDLEMACDSDETSEDLDPDPVEKIASEDLVTNLKWNECFEKFYISKKDNWNYLASQLREFCVDVSNVHRVDQESRLPTSSAEPVKSGVEQIPLSGVADDKTKNTVLPKPKRKRIKEVRFEEAVSHLLSYMYFYNLSSSEVWGKYGVEINKMLPYDYALMIRVGDAELKRMSELLNKEEHKNKLHKYNSSQESAIMMSKRKKPVKFIADELIKKASRLLKGEKLTKEQLDAYSLHAKRRHKYKRLKIYVNKPNAQWSIDLADLNNLSGYNNQYRYILVCVDVYTRYVFVKLLKK</sequence>
<organism evidence="1 2">
    <name type="scientific">Paramuricea clavata</name>
    <name type="common">Red gorgonian</name>
    <name type="synonym">Violescent sea-whip</name>
    <dbReference type="NCBI Taxonomy" id="317549"/>
    <lineage>
        <taxon>Eukaryota</taxon>
        <taxon>Metazoa</taxon>
        <taxon>Cnidaria</taxon>
        <taxon>Anthozoa</taxon>
        <taxon>Octocorallia</taxon>
        <taxon>Malacalcyonacea</taxon>
        <taxon>Plexauridae</taxon>
        <taxon>Paramuricea</taxon>
    </lineage>
</organism>
<evidence type="ECO:0000313" key="2">
    <source>
        <dbReference type="Proteomes" id="UP001152795"/>
    </source>
</evidence>
<dbReference type="InterPro" id="IPR036397">
    <property type="entry name" value="RNaseH_sf"/>
</dbReference>
<dbReference type="PANTHER" id="PTHR46585">
    <property type="entry name" value="INTEGRASE CORE DOMAIN CONTAINING PROTEIN"/>
    <property type="match status" value="1"/>
</dbReference>
<dbReference type="GO" id="GO:0015074">
    <property type="term" value="P:DNA integration"/>
    <property type="evidence" value="ECO:0007669"/>
    <property type="project" value="InterPro"/>
</dbReference>
<gene>
    <name evidence="1" type="ORF">PACLA_8A012539</name>
</gene>
<dbReference type="Proteomes" id="UP001152795">
    <property type="component" value="Unassembled WGS sequence"/>
</dbReference>
<dbReference type="PROSITE" id="PS50994">
    <property type="entry name" value="INTEGRASE"/>
    <property type="match status" value="1"/>
</dbReference>
<dbReference type="InterPro" id="IPR001584">
    <property type="entry name" value="Integrase_cat-core"/>
</dbReference>